<accession>A0A6C0J638</accession>
<reference evidence="1" key="1">
    <citation type="journal article" date="2020" name="Nature">
        <title>Giant virus diversity and host interactions through global metagenomics.</title>
        <authorList>
            <person name="Schulz F."/>
            <person name="Roux S."/>
            <person name="Paez-Espino D."/>
            <person name="Jungbluth S."/>
            <person name="Walsh D.A."/>
            <person name="Denef V.J."/>
            <person name="McMahon K.D."/>
            <person name="Konstantinidis K.T."/>
            <person name="Eloe-Fadrosh E.A."/>
            <person name="Kyrpides N.C."/>
            <person name="Woyke T."/>
        </authorList>
    </citation>
    <scope>NUCLEOTIDE SEQUENCE</scope>
    <source>
        <strain evidence="1">GVMAG-M-3300025860-20</strain>
    </source>
</reference>
<sequence length="65" mass="7622">MYVKWTNNNMCNRNLQLKHGLNTDTIPFSTERDCVADGIYYCDAKDVMDWHILNYTHLGTIEVPK</sequence>
<name>A0A6C0J638_9ZZZZ</name>
<organism evidence="1">
    <name type="scientific">viral metagenome</name>
    <dbReference type="NCBI Taxonomy" id="1070528"/>
    <lineage>
        <taxon>unclassified sequences</taxon>
        <taxon>metagenomes</taxon>
        <taxon>organismal metagenomes</taxon>
    </lineage>
</organism>
<proteinExistence type="predicted"/>
<dbReference type="AlphaFoldDB" id="A0A6C0J638"/>
<dbReference type="EMBL" id="MN740329">
    <property type="protein sequence ID" value="QHU00763.1"/>
    <property type="molecule type" value="Genomic_DNA"/>
</dbReference>
<evidence type="ECO:0000313" key="1">
    <source>
        <dbReference type="EMBL" id="QHU00763.1"/>
    </source>
</evidence>
<protein>
    <submittedName>
        <fullName evidence="1">Uncharacterized protein</fullName>
    </submittedName>
</protein>